<dbReference type="AlphaFoldDB" id="A0A3D9STK2"/>
<dbReference type="SMART" id="SM00530">
    <property type="entry name" value="HTH_XRE"/>
    <property type="match status" value="1"/>
</dbReference>
<sequence>MTERRKQPPTIRLRRFAAELRRLRKEAGLTQDEVVARTKINAVTLYRLETARVRPQVRTMDALLALYGADEETAEKLATLLRESVQRGWVQPNQVELPGEYSTYISFEAEAQTIWNFESSALPGLLQAEGYARAVIAGGAPEATASHIDRLVAARLRRQEVLRKKEPLKFWAIIDEAALRRRVGTPEVFNEQMDHLIEVSQLPNVTLQVIPLDAGAHPGMHGSFVVMQFAEDLGPNIVYVENMTRDLFLEEESDISSYTLGFEHLRAVALSPAASRKLVSECKGDV</sequence>
<dbReference type="Pfam" id="PF13560">
    <property type="entry name" value="HTH_31"/>
    <property type="match status" value="1"/>
</dbReference>
<keyword evidence="3" id="KW-1185">Reference proteome</keyword>
<dbReference type="OrthoDB" id="5177725at2"/>
<dbReference type="SUPFAM" id="SSF47413">
    <property type="entry name" value="lambda repressor-like DNA-binding domains"/>
    <property type="match status" value="1"/>
</dbReference>
<dbReference type="InterPro" id="IPR043917">
    <property type="entry name" value="DUF5753"/>
</dbReference>
<dbReference type="Pfam" id="PF19054">
    <property type="entry name" value="DUF5753"/>
    <property type="match status" value="1"/>
</dbReference>
<proteinExistence type="predicted"/>
<gene>
    <name evidence="2" type="ORF">DFJ69_1735</name>
</gene>
<evidence type="ECO:0000313" key="2">
    <source>
        <dbReference type="EMBL" id="REE96305.1"/>
    </source>
</evidence>
<dbReference type="InterPro" id="IPR010982">
    <property type="entry name" value="Lambda_DNA-bd_dom_sf"/>
</dbReference>
<dbReference type="RefSeq" id="WP_116021970.1">
    <property type="nucleotide sequence ID" value="NZ_QTTT01000001.1"/>
</dbReference>
<protein>
    <submittedName>
        <fullName evidence="2">Helix-turn-helix protein</fullName>
    </submittedName>
</protein>
<dbReference type="PROSITE" id="PS50943">
    <property type="entry name" value="HTH_CROC1"/>
    <property type="match status" value="1"/>
</dbReference>
<dbReference type="CDD" id="cd00093">
    <property type="entry name" value="HTH_XRE"/>
    <property type="match status" value="1"/>
</dbReference>
<comment type="caution">
    <text evidence="2">The sequence shown here is derived from an EMBL/GenBank/DDBJ whole genome shotgun (WGS) entry which is preliminary data.</text>
</comment>
<dbReference type="Proteomes" id="UP000256661">
    <property type="component" value="Unassembled WGS sequence"/>
</dbReference>
<organism evidence="2 3">
    <name type="scientific">Thermomonospora umbrina</name>
    <dbReference type="NCBI Taxonomy" id="111806"/>
    <lineage>
        <taxon>Bacteria</taxon>
        <taxon>Bacillati</taxon>
        <taxon>Actinomycetota</taxon>
        <taxon>Actinomycetes</taxon>
        <taxon>Streptosporangiales</taxon>
        <taxon>Thermomonosporaceae</taxon>
        <taxon>Thermomonospora</taxon>
    </lineage>
</organism>
<dbReference type="Gene3D" id="1.10.260.40">
    <property type="entry name" value="lambda repressor-like DNA-binding domains"/>
    <property type="match status" value="1"/>
</dbReference>
<dbReference type="GO" id="GO:0003677">
    <property type="term" value="F:DNA binding"/>
    <property type="evidence" value="ECO:0007669"/>
    <property type="project" value="InterPro"/>
</dbReference>
<accession>A0A3D9STK2</accession>
<reference evidence="2 3" key="1">
    <citation type="submission" date="2018-08" db="EMBL/GenBank/DDBJ databases">
        <title>Sequencing the genomes of 1000 actinobacteria strains.</title>
        <authorList>
            <person name="Klenk H.-P."/>
        </authorList>
    </citation>
    <scope>NUCLEOTIDE SEQUENCE [LARGE SCALE GENOMIC DNA]</scope>
    <source>
        <strain evidence="2 3">DSM 43927</strain>
    </source>
</reference>
<evidence type="ECO:0000313" key="3">
    <source>
        <dbReference type="Proteomes" id="UP000256661"/>
    </source>
</evidence>
<evidence type="ECO:0000259" key="1">
    <source>
        <dbReference type="PROSITE" id="PS50943"/>
    </source>
</evidence>
<feature type="domain" description="HTH cro/C1-type" evidence="1">
    <location>
        <begin position="20"/>
        <end position="74"/>
    </location>
</feature>
<dbReference type="InterPro" id="IPR001387">
    <property type="entry name" value="Cro/C1-type_HTH"/>
</dbReference>
<name>A0A3D9STK2_9ACTN</name>
<dbReference type="EMBL" id="QTTT01000001">
    <property type="protein sequence ID" value="REE96305.1"/>
    <property type="molecule type" value="Genomic_DNA"/>
</dbReference>